<dbReference type="Pfam" id="PF10741">
    <property type="entry name" value="T2SSM_b"/>
    <property type="match status" value="1"/>
</dbReference>
<sequence length="211" mass="23097">MARPTRPAEDAGKRDRWLALGLLLALLAVAYAVLIHPWWTVPMLEAGARVESLQERELRQRMQLQQAPQVAQRLAEVSAQQGARPGFLPQSNPQLATAALIQRLETVVAQASPGNRSCAITNRSPLDPGTRERYARVVVQVRLRCGTRQLATVLHSLESGAPRLFVDNLNILAQRMYFDPGRGAPSANGGLDVSFDLYGYLAPSAETPRAP</sequence>
<dbReference type="EMBL" id="JAXGFP010000004">
    <property type="protein sequence ID" value="MEG3184101.1"/>
    <property type="molecule type" value="Genomic_DNA"/>
</dbReference>
<organism evidence="1 2">
    <name type="scientific">Novilysobacter erysipheiresistens</name>
    <dbReference type="NCBI Taxonomy" id="1749332"/>
    <lineage>
        <taxon>Bacteria</taxon>
        <taxon>Pseudomonadati</taxon>
        <taxon>Pseudomonadota</taxon>
        <taxon>Gammaproteobacteria</taxon>
        <taxon>Lysobacterales</taxon>
        <taxon>Lysobacteraceae</taxon>
        <taxon>Novilysobacter</taxon>
    </lineage>
</organism>
<gene>
    <name evidence="1" type="primary">gspM</name>
    <name evidence="1" type="ORF">SNE34_08775</name>
</gene>
<keyword evidence="2" id="KW-1185">Reference proteome</keyword>
<dbReference type="RefSeq" id="WP_332616606.1">
    <property type="nucleotide sequence ID" value="NZ_JAXGFP010000004.1"/>
</dbReference>
<name>A0ABU7YYW1_9GAMM</name>
<dbReference type="NCBIfam" id="NF040576">
    <property type="entry name" value="T2SS_GspM_XpsM"/>
    <property type="match status" value="1"/>
</dbReference>
<evidence type="ECO:0000313" key="2">
    <source>
        <dbReference type="Proteomes" id="UP001355056"/>
    </source>
</evidence>
<accession>A0ABU7YYW1</accession>
<evidence type="ECO:0000313" key="1">
    <source>
        <dbReference type="EMBL" id="MEG3184101.1"/>
    </source>
</evidence>
<comment type="caution">
    <text evidence="1">The sequence shown here is derived from an EMBL/GenBank/DDBJ whole genome shotgun (WGS) entry which is preliminary data.</text>
</comment>
<dbReference type="InterPro" id="IPR034756">
    <property type="entry name" value="T2SSM_b"/>
</dbReference>
<dbReference type="Proteomes" id="UP001355056">
    <property type="component" value="Unassembled WGS sequence"/>
</dbReference>
<proteinExistence type="predicted"/>
<protein>
    <submittedName>
        <fullName evidence="1">Type II secretion system protein GspM</fullName>
    </submittedName>
</protein>
<reference evidence="1 2" key="1">
    <citation type="journal article" date="2016" name="Int. J. Syst. Evol. Microbiol.">
        <title>Lysobacter erysipheiresistens sp. nov., an antagonist of powdery mildew, isolated from tobacco-cultivated soil.</title>
        <authorList>
            <person name="Xie B."/>
            <person name="Li T."/>
            <person name="Lin X."/>
            <person name="Wang C.J."/>
            <person name="Chen Y.J."/>
            <person name="Liu W.J."/>
            <person name="Zhao Z.W."/>
        </authorList>
    </citation>
    <scope>NUCLEOTIDE SEQUENCE [LARGE SCALE GENOMIC DNA]</scope>
    <source>
        <strain evidence="1 2">RS-LYSO-3</strain>
    </source>
</reference>